<dbReference type="CDD" id="cd20524">
    <property type="entry name" value="CYCLIN_CCNH_rpt1"/>
    <property type="match status" value="1"/>
</dbReference>
<dbReference type="Proteomes" id="UP001287286">
    <property type="component" value="Unassembled WGS sequence"/>
</dbReference>
<accession>A0ABR0CCA8</accession>
<dbReference type="PANTHER" id="PTHR11069">
    <property type="entry name" value="GLUCOSYLCERAMIDASE"/>
    <property type="match status" value="1"/>
</dbReference>
<organism evidence="8 9">
    <name type="scientific">Purpureocillium lilacinum</name>
    <name type="common">Paecilomyces lilacinus</name>
    <dbReference type="NCBI Taxonomy" id="33203"/>
    <lineage>
        <taxon>Eukaryota</taxon>
        <taxon>Fungi</taxon>
        <taxon>Dikarya</taxon>
        <taxon>Ascomycota</taxon>
        <taxon>Pezizomycotina</taxon>
        <taxon>Sordariomycetes</taxon>
        <taxon>Hypocreomycetidae</taxon>
        <taxon>Hypocreales</taxon>
        <taxon>Ophiocordycipitaceae</taxon>
        <taxon>Purpureocillium</taxon>
    </lineage>
</organism>
<dbReference type="EMBL" id="JAWRVI010000004">
    <property type="protein sequence ID" value="KAK4093934.1"/>
    <property type="molecule type" value="Genomic_DNA"/>
</dbReference>
<comment type="similarity">
    <text evidence="1 5">Belongs to the glycosyl hydrolase 30 family.</text>
</comment>
<proteinExistence type="inferred from homology"/>
<feature type="region of interest" description="Disordered" evidence="6">
    <location>
        <begin position="681"/>
        <end position="844"/>
    </location>
</feature>
<feature type="compositionally biased region" description="Polar residues" evidence="6">
    <location>
        <begin position="702"/>
        <end position="713"/>
    </location>
</feature>
<dbReference type="PROSITE" id="PS51021">
    <property type="entry name" value="BAR"/>
    <property type="match status" value="1"/>
</dbReference>
<evidence type="ECO:0000313" key="9">
    <source>
        <dbReference type="Proteomes" id="UP001287286"/>
    </source>
</evidence>
<sequence>MAANGDDAGMRCIPIRQPHGRRPGAAPHTTTTRPHQLSRTGCREHSAARGAHGGWARANPGVVVVHAPRTRLAGGSSSHRQAVVQWHGMAWPVVACWHAGMSWATRVEACSVEDLRGATGDAPSPARLNLKPPARRGRGPSPCGRLAVLCWVGCASLELRARTYPVCAAAAPPLALRPCIIVATAIRGVDGETIPLGRPSLEPQTPARTESLAPSPLRQCVSMEPGRVNGQRTKRGETSNFAALAGCRRLRCDVPHGAVPIHASTGRRRSPPATGASLHPKVEWARGVAPVGVAGCKRSNLQQRSLTCLIGGGVGPLHSGSLSPRGLGGMSPHPPVRLPACGMAASLPLADPGMPWPTPQPPTLFVGTVGTPPPPRPASSSPFCRAPLVVVVVSRTRLQATDTLFPGHARCRPISTKKHPSTPPHPRLHTHHHPPLSISTQQIHTAEPPTSTMTFTKKIGRARQWAGEKMGADKTSQSDEFQMLEAEMASRQHGMESLQKSASIYVKWATRRCDALEDKGRSLPNTLLGRSMTVHANDFEPDSEYGNCLAHVGRANERIADLHSTYIEDFTASWLEHVERGVAMMKEYQAARKKLESRRLAYDASMAKMHKAKRDDFRVEEEMRVCKTKFDDSSEDVLRRMQDIKDTEADNIAALSSLVDAELSYHERAADELRRARQSLANLSPMAASPPRERESFVPRARSNTARSWQSANGRADDDAPPMPARLQTRLQVLPAPPPPPQPPRPSMARASTYGPRSVSGSNRAPPALARNPTDMAAYGRGEDVFTDDESVGSDGVSPGWGNRSASSTTSYDSLSRVHSGVAKKGPPPPPPVNRATKPPPPPLFKLVPSYLSLTATEVGSVGHVQRQGGSYNLELQRSSNTWPACFTFQPRPSPPRPPGGIVAAMATEDERYRESSQFRLWSFAPANLQDLREKTNSLAKQQITARLTPTPEFLTTDEEARLVKFFTVELIRAAQFCELPTEIRSTAAMFLRRFYITNSVMTYPPTELLKTSLFFGCKAEGFYIRLAKLAEKFPNTSSEQILAGEFLLCQGIRFAFDVRHPFRALEGAILELRRRLPDEEARVSRAHARAREILKFSALVTDVYFHFTPSQIMMAALLMVDSGLVDSLLPRPAAPHDDNSPVGANTDMHEKILTAVEDCRAMLEDEPPERMAEYWGTPEIVKSMKPLRKKLQKCRDPDRADLVALQRARREQAAKPKKPGPAESAMFGEDLRDVKRRKVDGDDVFGAHRPPRANASMERVMAPADAFRQRSAFGPLRRHRRARQLAAVPRGTWHVWGVSPGEGRGLPRTPRAERPIVCSPLLVTAGRAWLTDKLVPPRVSDVGRAPKAAKRPHGVLGELQHDVFQSGQRRRLQVTELWLNRAQEQRTCEMKRNGRYHAAHGQAGSPGRILHPSRHPITSFPTHRSGQTTVHSLTPTDGPIGAQSAGPSAFSSRPAMATHGVQETAAMLVSLVILQAAGALASLHRRASASAWSSSADGKYKLSQVDAPSLGGTNPGLDTWDLTIADKTGLRQTIKGFGACVTDGTVTAFNKLPADQRSALLKDLMGPDGLNFNLMRHTVASSDLSADPAYSYDDNGGKPDTGLSGFNLGDRGNAMVEMLAEMRRLQPDLTILGSPWAPPGWMQLDGVITGTTTNNNLNHQYVDAYAQYFVKYLQAYEQGGAHIDAITIQNEPLNSRAQMPTMYIFADESGALIRDNVGPAIKKAGLKTQVWAFDHNTQDYDYPETVVNMNGKDTVQAAAWHCYSGNDPSHWQPLSRFHDQFPDREQYMTECWTAVGTTDWVHSSSFALLPLQNWANGIIAWALGSFSGGGPVISGGDACGICTGLVTVDPSGGSYRKEVDYYMMGQFSRFMPKGGRALAGTGSYLYGDGTGVESVATLNPDGTRTVVIQNRYDHDIWVQLGTEGDGKWSGRAYAKAVTTWVLPKA</sequence>
<dbReference type="InterPro" id="IPR017853">
    <property type="entry name" value="GH"/>
</dbReference>
<dbReference type="InterPro" id="IPR001139">
    <property type="entry name" value="Glyco_hydro_30"/>
</dbReference>
<feature type="region of interest" description="Disordered" evidence="6">
    <location>
        <begin position="409"/>
        <end position="435"/>
    </location>
</feature>
<dbReference type="InterPro" id="IPR031658">
    <property type="entry name" value="Cyclin_C_2"/>
</dbReference>
<dbReference type="SUPFAM" id="SSF47954">
    <property type="entry name" value="Cyclin-like"/>
    <property type="match status" value="2"/>
</dbReference>
<evidence type="ECO:0000313" key="8">
    <source>
        <dbReference type="EMBL" id="KAK4093934.1"/>
    </source>
</evidence>
<dbReference type="InterPro" id="IPR004148">
    <property type="entry name" value="BAR_dom"/>
</dbReference>
<evidence type="ECO:0000256" key="3">
    <source>
        <dbReference type="ARBA" id="ARBA00022801"/>
    </source>
</evidence>
<feature type="compositionally biased region" description="Polar residues" evidence="6">
    <location>
        <begin position="28"/>
        <end position="39"/>
    </location>
</feature>
<dbReference type="InterPro" id="IPR013763">
    <property type="entry name" value="Cyclin-like_dom"/>
</dbReference>
<dbReference type="InterPro" id="IPR033453">
    <property type="entry name" value="Glyco_hydro_30_TIM-barrel"/>
</dbReference>
<dbReference type="InterPro" id="IPR027267">
    <property type="entry name" value="AH/BAR_dom_sf"/>
</dbReference>
<keyword evidence="2" id="KW-0732">Signal</keyword>
<dbReference type="Pfam" id="PF02055">
    <property type="entry name" value="Glyco_hydro_30"/>
    <property type="match status" value="1"/>
</dbReference>
<feature type="region of interest" description="Disordered" evidence="6">
    <location>
        <begin position="1210"/>
        <end position="1233"/>
    </location>
</feature>
<feature type="domain" description="BAR" evidence="7">
    <location>
        <begin position="466"/>
        <end position="689"/>
    </location>
</feature>
<keyword evidence="4" id="KW-0195">Cyclin</keyword>
<keyword evidence="5" id="KW-0326">Glycosidase</keyword>
<protein>
    <submittedName>
        <fullName evidence="8">CAZyme family GH30</fullName>
    </submittedName>
</protein>
<dbReference type="Gene3D" id="1.10.472.10">
    <property type="entry name" value="Cyclin-like"/>
    <property type="match status" value="2"/>
</dbReference>
<dbReference type="SUPFAM" id="SSF103657">
    <property type="entry name" value="BAR/IMD domain-like"/>
    <property type="match status" value="1"/>
</dbReference>
<evidence type="ECO:0000256" key="6">
    <source>
        <dbReference type="SAM" id="MobiDB-lite"/>
    </source>
</evidence>
<feature type="compositionally biased region" description="Basic residues" evidence="6">
    <location>
        <begin position="409"/>
        <end position="434"/>
    </location>
</feature>
<keyword evidence="9" id="KW-1185">Reference proteome</keyword>
<feature type="region of interest" description="Disordered" evidence="6">
    <location>
        <begin position="116"/>
        <end position="140"/>
    </location>
</feature>
<dbReference type="Gene3D" id="1.20.1270.60">
    <property type="entry name" value="Arfaptin homology (AH) domain/BAR domain"/>
    <property type="match status" value="1"/>
</dbReference>
<comment type="caution">
    <text evidence="8">The sequence shown here is derived from an EMBL/GenBank/DDBJ whole genome shotgun (WGS) entry which is preliminary data.</text>
</comment>
<evidence type="ECO:0000256" key="1">
    <source>
        <dbReference type="ARBA" id="ARBA00005382"/>
    </source>
</evidence>
<feature type="region of interest" description="Disordered" evidence="6">
    <location>
        <begin position="1"/>
        <end position="55"/>
    </location>
</feature>
<dbReference type="InterPro" id="IPR013780">
    <property type="entry name" value="Glyco_hydro_b"/>
</dbReference>
<feature type="compositionally biased region" description="Low complexity" evidence="6">
    <location>
        <begin position="805"/>
        <end position="815"/>
    </location>
</feature>
<dbReference type="SUPFAM" id="SSF51445">
    <property type="entry name" value="(Trans)glycosidases"/>
    <property type="match status" value="1"/>
</dbReference>
<evidence type="ECO:0000256" key="5">
    <source>
        <dbReference type="RuleBase" id="RU361188"/>
    </source>
</evidence>
<dbReference type="Gene3D" id="2.60.40.1180">
    <property type="entry name" value="Golgi alpha-mannosidase II"/>
    <property type="match status" value="1"/>
</dbReference>
<dbReference type="SMART" id="SM00721">
    <property type="entry name" value="BAR"/>
    <property type="match status" value="1"/>
</dbReference>
<keyword evidence="3 5" id="KW-0378">Hydrolase</keyword>
<feature type="compositionally biased region" description="Pro residues" evidence="6">
    <location>
        <begin position="826"/>
        <end position="844"/>
    </location>
</feature>
<dbReference type="CDD" id="cd20525">
    <property type="entry name" value="CYCLIN_CCNH_rpt2"/>
    <property type="match status" value="1"/>
</dbReference>
<dbReference type="CDD" id="cd07593">
    <property type="entry name" value="BAR_MUG137_fungi"/>
    <property type="match status" value="1"/>
</dbReference>
<dbReference type="PRINTS" id="PR00843">
    <property type="entry name" value="GLHYDRLASE30"/>
</dbReference>
<gene>
    <name evidence="8" type="ORF">Purlil1_1425</name>
</gene>
<dbReference type="PANTHER" id="PTHR11069:SF23">
    <property type="entry name" value="LYSOSOMAL ACID GLUCOSYLCERAMIDASE"/>
    <property type="match status" value="1"/>
</dbReference>
<name>A0ABR0CCA8_PURLI</name>
<feature type="compositionally biased region" description="Pro residues" evidence="6">
    <location>
        <begin position="735"/>
        <end position="746"/>
    </location>
</feature>
<dbReference type="Pfam" id="PF16899">
    <property type="entry name" value="Cyclin_C_2"/>
    <property type="match status" value="1"/>
</dbReference>
<evidence type="ECO:0000256" key="4">
    <source>
        <dbReference type="ARBA" id="ARBA00023127"/>
    </source>
</evidence>
<dbReference type="InterPro" id="IPR036915">
    <property type="entry name" value="Cyclin-like_sf"/>
</dbReference>
<dbReference type="Pfam" id="PF03114">
    <property type="entry name" value="BAR"/>
    <property type="match status" value="1"/>
</dbReference>
<dbReference type="Gene3D" id="3.20.20.80">
    <property type="entry name" value="Glycosidases"/>
    <property type="match status" value="1"/>
</dbReference>
<reference evidence="8 9" key="1">
    <citation type="journal article" date="2024" name="Microbiol. Resour. Announc.">
        <title>Genome annotations for the ascomycete fungi Trichoderma harzianum, Trichoderma aggressivum, and Purpureocillium lilacinum.</title>
        <authorList>
            <person name="Beijen E.P.W."/>
            <person name="Ohm R.A."/>
        </authorList>
    </citation>
    <scope>NUCLEOTIDE SEQUENCE [LARGE SCALE GENOMIC DNA]</scope>
    <source>
        <strain evidence="8 9">CBS 150709</strain>
    </source>
</reference>
<evidence type="ECO:0000256" key="2">
    <source>
        <dbReference type="ARBA" id="ARBA00022729"/>
    </source>
</evidence>
<evidence type="ECO:0000259" key="7">
    <source>
        <dbReference type="PROSITE" id="PS51021"/>
    </source>
</evidence>
<dbReference type="SMART" id="SM00385">
    <property type="entry name" value="CYCLIN"/>
    <property type="match status" value="1"/>
</dbReference>